<feature type="compositionally biased region" description="Low complexity" evidence="2">
    <location>
        <begin position="422"/>
        <end position="432"/>
    </location>
</feature>
<evidence type="ECO:0000313" key="5">
    <source>
        <dbReference type="Proteomes" id="UP000607653"/>
    </source>
</evidence>
<organism evidence="4 5">
    <name type="scientific">Nelumbo nucifera</name>
    <name type="common">Sacred lotus</name>
    <dbReference type="NCBI Taxonomy" id="4432"/>
    <lineage>
        <taxon>Eukaryota</taxon>
        <taxon>Viridiplantae</taxon>
        <taxon>Streptophyta</taxon>
        <taxon>Embryophyta</taxon>
        <taxon>Tracheophyta</taxon>
        <taxon>Spermatophyta</taxon>
        <taxon>Magnoliopsida</taxon>
        <taxon>Proteales</taxon>
        <taxon>Nelumbonaceae</taxon>
        <taxon>Nelumbo</taxon>
    </lineage>
</organism>
<dbReference type="EMBL" id="DUZY01000004">
    <property type="protein sequence ID" value="DAD36067.1"/>
    <property type="molecule type" value="Genomic_DNA"/>
</dbReference>
<dbReference type="Pfam" id="PF10033">
    <property type="entry name" value="ATG13"/>
    <property type="match status" value="1"/>
</dbReference>
<keyword evidence="5" id="KW-1185">Reference proteome</keyword>
<dbReference type="GO" id="GO:1990316">
    <property type="term" value="C:Atg1/ULK1 kinase complex"/>
    <property type="evidence" value="ECO:0007669"/>
    <property type="project" value="InterPro"/>
</dbReference>
<keyword evidence="1" id="KW-0072">Autophagy</keyword>
<sequence>MALQGSSQSESGRHEQIISQFLLKSLHIILDSRIPSLSRHDLSGELTPVSRVRKSDKWFNLVLGERPASLEDLNFWHRNVMDPMIIDVILVHEGPSSSATDDLYTTSGVGVPVETVIERWVVQYEPSGTVPPQQVEAPASYKKMYQKAIVLLRSLYSIMRLLPAYRIFKQLSSLNQTYNFDLIYKVSSFGELLSRAEEKVMKQYSFAPVEAPSGRLSISLTYQPTLSGFNLAPSTPVPPNIITDYVGSPAADPLKVFPCTDKGIPATSFSFRRIHSPTSVPFQRPHSWSSGIHRVAPFKQNHPLCGSPPAHHTPPVPCHSSSPPDIYGYRIQGYRPPSHKKGISFDEHQLSPPFLPSPSPSPPTYFSSGNPFRTAQGTETAPVSIPLPNMGRNSRYTIPNSSDPNRHSLPPMSPRSTRLDLSSQESPSSGSRSFRKTDALRSGELSGFAQLYSGQKIFKDSKDDSGRFSGIVSSSGSPRVGFSRSSSRLSFQDDLDDCDFSYPFVVDDVDTSDSQTSRTPEGKEASESTSQAFPSARKSQDAAVGVLVHMLRTAPPLRQDYSCYSSQTSKSEFEGEVGSGSGFCVPRKTTDALEELKSYREMKDLLLSQSGTRVIKKEEAKPTAFVG</sequence>
<feature type="region of interest" description="Disordered" evidence="2">
    <location>
        <begin position="463"/>
        <end position="485"/>
    </location>
</feature>
<dbReference type="GO" id="GO:0000045">
    <property type="term" value="P:autophagosome assembly"/>
    <property type="evidence" value="ECO:0007669"/>
    <property type="project" value="InterPro"/>
</dbReference>
<dbReference type="AlphaFoldDB" id="A0A822YU56"/>
<feature type="domain" description="Autophagy-related protein 13 N-terminal" evidence="3">
    <location>
        <begin position="18"/>
        <end position="224"/>
    </location>
</feature>
<evidence type="ECO:0000256" key="1">
    <source>
        <dbReference type="ARBA" id="ARBA00023006"/>
    </source>
</evidence>
<accession>A0A822YU56</accession>
<evidence type="ECO:0000256" key="2">
    <source>
        <dbReference type="SAM" id="MobiDB-lite"/>
    </source>
</evidence>
<dbReference type="PANTHER" id="PTHR13430">
    <property type="match status" value="1"/>
</dbReference>
<evidence type="ECO:0000313" key="4">
    <source>
        <dbReference type="EMBL" id="DAD36067.1"/>
    </source>
</evidence>
<gene>
    <name evidence="4" type="ORF">HUJ06_006707</name>
</gene>
<feature type="region of interest" description="Disordered" evidence="2">
    <location>
        <begin position="509"/>
        <end position="537"/>
    </location>
</feature>
<feature type="compositionally biased region" description="Pro residues" evidence="2">
    <location>
        <begin position="353"/>
        <end position="363"/>
    </location>
</feature>
<dbReference type="InterPro" id="IPR018731">
    <property type="entry name" value="Atg13_N"/>
</dbReference>
<comment type="caution">
    <text evidence="4">The sequence shown here is derived from an EMBL/GenBank/DDBJ whole genome shotgun (WGS) entry which is preliminary data.</text>
</comment>
<reference evidence="4 5" key="1">
    <citation type="journal article" date="2020" name="Mol. Biol. Evol.">
        <title>Distinct Expression and Methylation Patterns for Genes with Different Fates following a Single Whole-Genome Duplication in Flowering Plants.</title>
        <authorList>
            <person name="Shi T."/>
            <person name="Rahmani R.S."/>
            <person name="Gugger P.F."/>
            <person name="Wang M."/>
            <person name="Li H."/>
            <person name="Zhang Y."/>
            <person name="Li Z."/>
            <person name="Wang Q."/>
            <person name="Van de Peer Y."/>
            <person name="Marchal K."/>
            <person name="Chen J."/>
        </authorList>
    </citation>
    <scope>NUCLEOTIDE SEQUENCE [LARGE SCALE GENOMIC DNA]</scope>
    <source>
        <tissue evidence="4">Leaf</tissue>
    </source>
</reference>
<feature type="compositionally biased region" description="Polar residues" evidence="2">
    <location>
        <begin position="369"/>
        <end position="381"/>
    </location>
</feature>
<evidence type="ECO:0000259" key="3">
    <source>
        <dbReference type="Pfam" id="PF10033"/>
    </source>
</evidence>
<dbReference type="Gene3D" id="3.30.900.10">
    <property type="entry name" value="HORMA domain"/>
    <property type="match status" value="1"/>
</dbReference>
<dbReference type="PANTHER" id="PTHR13430:SF4">
    <property type="entry name" value="AUTOPHAGY-RELATED PROTEIN 13"/>
    <property type="match status" value="1"/>
</dbReference>
<proteinExistence type="predicted"/>
<protein>
    <recommendedName>
        <fullName evidence="3">Autophagy-related protein 13 N-terminal domain-containing protein</fullName>
    </recommendedName>
</protein>
<dbReference type="InterPro" id="IPR036570">
    <property type="entry name" value="HORMA_dom_sf"/>
</dbReference>
<name>A0A822YU56_NELNU</name>
<feature type="compositionally biased region" description="Polar residues" evidence="2">
    <location>
        <begin position="391"/>
        <end position="403"/>
    </location>
</feature>
<dbReference type="Proteomes" id="UP000607653">
    <property type="component" value="Unassembled WGS sequence"/>
</dbReference>
<feature type="region of interest" description="Disordered" evidence="2">
    <location>
        <begin position="337"/>
        <end position="438"/>
    </location>
</feature>
<feature type="compositionally biased region" description="Polar residues" evidence="2">
    <location>
        <begin position="471"/>
        <end position="485"/>
    </location>
</feature>
<dbReference type="InterPro" id="IPR040182">
    <property type="entry name" value="ATG13"/>
</dbReference>